<feature type="compositionally biased region" description="Low complexity" evidence="11">
    <location>
        <begin position="1180"/>
        <end position="1191"/>
    </location>
</feature>
<evidence type="ECO:0000256" key="1">
    <source>
        <dbReference type="ARBA" id="ARBA00004141"/>
    </source>
</evidence>
<feature type="transmembrane region" description="Helical" evidence="12">
    <location>
        <begin position="688"/>
        <end position="711"/>
    </location>
</feature>
<keyword evidence="3 12" id="KW-0812">Transmembrane</keyword>
<feature type="transmembrane region" description="Helical" evidence="12">
    <location>
        <begin position="825"/>
        <end position="849"/>
    </location>
</feature>
<evidence type="ECO:0000256" key="11">
    <source>
        <dbReference type="SAM" id="MobiDB-lite"/>
    </source>
</evidence>
<dbReference type="GO" id="GO:0005524">
    <property type="term" value="F:ATP binding"/>
    <property type="evidence" value="ECO:0007669"/>
    <property type="project" value="UniProtKB-KW"/>
</dbReference>
<dbReference type="CTD" id="10347"/>
<sequence>MGFWTQLYLLLWKNFTLLRRQKLRLLMEVLWPLMIFFILISVRSSYPPHEQHECHFPNKAMPSAGLVPWLQSLVCNMNNPCFRHATPGEAPGTVSNFENSLLSRLFEELQEGFVNLTQKGSVEELRGYERLLSLIKDRDVRRILPVVRVRDMLTDEEGLSFFARQENLFSEPVIAQLLEAHIHPGQVLANLTAAGMRAGVCDPELLSHALVLPHPAVQPEAQRQLCNLTDMQTRGLLTAFVARLDRSKLMQVMMPGVDPKTLDVVGTMVGNLQTVTRLMKETFEELQDDSDGGSLAPNSTMGLMRGFRSVSRLVCGYPEEGLITIRSMNPYEENNFKSFLSSNMSEEKAYVYDNSTTAYCNNMIQRMESNLATRFMWNTVKPLFMGKILFSPNTPAVQRIVREANDTFVKMGMLGNVFEAWRAVKPQLWEFMQNSQEINGLKDLLRTPEVASVLDAALNGTGWSVDSLLSFLSAQVGGISGIATHLLQQNWQVLLNDTDAVLETATQFLECMNLDKFEGQPDEEQLVSRALELLDENEFWAGIVFMDLDPNSEELPAHVRYKIRMDIDSVQRTNKIKDRYWDPGPRADPFDDLRYIWGGFAYLQDSVEQGIIRAQTNGSLSVGVYVQQMPYPCYVDDIFLRIMNRSLPMFLTLAWMYSVAMILKEVVHEKEARLKETMRIMGLSTSMLWLSWFISILIPLLISAMLLTVLLKLGNILYYSDPTIVYLYLCVFAIATVMQCFLISTFFSRANLAAATGGIVYFSFYLPYVLCVAWQNQITYSVKISTSIFSTVAFSFGSEFFSLYEEQGVGMQWENVFSSPVEGEDYTFISSIFMMLFDAFVYGLLTVYIENVFPGQYGVPKPWYFPCTRAYWRGDTMEKELYETIAQKQPQADNIYVEDEPGDLPVGVSIQGLVKIYNAGKKLAVDGLSLNFYQGQITSFLGHNGAGKTTTMSILTGLFPPTAGTAYILGRDIRTDIDKIRKNLGVCPQYNVLFDRLTVEEHIWFYARLKGRSEQEAKQEIEQMIQDVDLAHKRSDISKSLSGGMQRKLSIGIAFVGGSKVVFLDEPTAGVDPYARRGIWNLLLKYRHGRTIILSTHHMDEADLLGDRIAIISHGRLRCCGSSLFLKNAFGAGYYLTMVKRSGSGGSNSSCLAGLARFEADSSFTERTRSLLMQDDRHSASSSDEGFGSDESNPDSIADVSSVTRLLQQHVPDARLIENFGQELTYLLPSHGAKDGTFALLFKELDEKLAELGVSSYGVSDTTLEEIFLKVAEEPAANSHANNGEIPRKRRRRIRFSGCHLTTHAEPEVDMELAERNVFQGYRIPELWKKAELGELEKLNELDGKGTQQISGVQLILLQFKALFIKRFHHARRSRKGFVAQIILPAVFVCLALVFSLIIPPFGKYPMLQLQPWMYGEQYTFLSNDAPENVKTNSLYDALLNKPGFGTRCMNGESIPDAACVETKSEWVQPPMSPAMARTMQSRNWSMEDPSPECRCSGEGRRVILPDCPEGAGGPPPMQRVQNTTDTLEDLSGRNISDYLVKTYPQAIRKSLKHKYWVNEIRYGGLSVGKKKLSHSASPKDMDIVFTNVKRVFHIENKAVDVLYSGVKDMVSFLGPKETIKVWFNNKGWHAIVAFMNMANNAVLRSSLPAGTDPSDYGITAYNHPLNLTKEQLSEVMLLTTSVDVLVSICVIFAMSFVPASFVLFLIQERVSKAKHLQFVSGVNPTIYWISNFAWDMLNYTVPATLVVLIFLCFQQQSYTSAANLPVLITLLLLYGWSITPLMYPASFIFRVPSTAYVVLTCINLFIGINGSIATFILELFEDDQNLKRINSILKQIFLIFPHFCLGRGLMDMVKNQAMSDAFQRFGENRFVDPFSWDMVGKNLFAMAVEGMGFFMINLLVQYRFFWKPRSHRGKLQPVSEEDEDVARERTRLTNDEGGSDTLVIRNLTKVYNGKKKPAVDRICVGIPPGECFGLLGVNGAGKTTTFKMLTGDTDITSGDALLNRYSILTHKREVHQNMGYCPQFDAINDLITGREHLEFYARLRGVPEKEVSRVAAWGIRKLGLTKYADRAAGNYSGGNKRKLSTAIALVGCPPIVFLDEPTTGMDPKARRFLWDCILSIIKEGRCVLLTSHSMEECEALCTRMSIMVNGRFQCLGSVQHLKNKFGDGYTVTLRVAGSPPVLPPVEEFIGSAFPGSLLKERHHNMLQYQLPSAESSLAKIFNLLALRKEELNVEDYSVSQTTLDQVFINFAKHQSDEDHSSIIQTSVV</sequence>
<dbReference type="InterPro" id="IPR003593">
    <property type="entry name" value="AAA+_ATPase"/>
</dbReference>
<dbReference type="GeneID" id="116951845"/>
<keyword evidence="4" id="KW-0547">Nucleotide-binding</keyword>
<dbReference type="FunFam" id="3.40.50.300:FF:000264">
    <property type="entry name" value="ATP-binding cassette, sub-family A (ABC1), member 1"/>
    <property type="match status" value="1"/>
</dbReference>
<keyword evidence="6" id="KW-1278">Translocase</keyword>
<proteinExistence type="predicted"/>
<keyword evidence="7 12" id="KW-1133">Transmembrane helix</keyword>
<dbReference type="CDD" id="cd03263">
    <property type="entry name" value="ABC_subfamily_A"/>
    <property type="match status" value="2"/>
</dbReference>
<keyword evidence="14" id="KW-1185">Reference proteome</keyword>
<feature type="transmembrane region" description="Helical" evidence="12">
    <location>
        <begin position="1796"/>
        <end position="1821"/>
    </location>
</feature>
<evidence type="ECO:0000259" key="13">
    <source>
        <dbReference type="PROSITE" id="PS50893"/>
    </source>
</evidence>
<dbReference type="PANTHER" id="PTHR19229:SF185">
    <property type="entry name" value="ABC TRANSPORTER DOMAIN-CONTAINING PROTEIN"/>
    <property type="match status" value="1"/>
</dbReference>
<evidence type="ECO:0000313" key="14">
    <source>
        <dbReference type="Proteomes" id="UP001318040"/>
    </source>
</evidence>
<dbReference type="InterPro" id="IPR027417">
    <property type="entry name" value="P-loop_NTPase"/>
</dbReference>
<feature type="transmembrane region" description="Helical" evidence="12">
    <location>
        <begin position="723"/>
        <end position="747"/>
    </location>
</feature>
<feature type="transmembrane region" description="Helical" evidence="12">
    <location>
        <begin position="1765"/>
        <end position="1784"/>
    </location>
</feature>
<dbReference type="PROSITE" id="PS00211">
    <property type="entry name" value="ABC_TRANSPORTER_1"/>
    <property type="match status" value="1"/>
</dbReference>
<evidence type="ECO:0000256" key="9">
    <source>
        <dbReference type="ARBA" id="ARBA00023157"/>
    </source>
</evidence>
<feature type="domain" description="ABC transporter" evidence="13">
    <location>
        <begin position="908"/>
        <end position="1139"/>
    </location>
</feature>
<dbReference type="GO" id="GO:0016020">
    <property type="term" value="C:membrane"/>
    <property type="evidence" value="ECO:0007669"/>
    <property type="project" value="UniProtKB-SubCell"/>
</dbReference>
<dbReference type="InterPro" id="IPR026082">
    <property type="entry name" value="ABCA"/>
</dbReference>
<dbReference type="SMART" id="SM00382">
    <property type="entry name" value="AAA"/>
    <property type="match status" value="2"/>
</dbReference>
<dbReference type="SUPFAM" id="SSF52540">
    <property type="entry name" value="P-loop containing nucleoside triphosphate hydrolases"/>
    <property type="match status" value="2"/>
</dbReference>
<feature type="transmembrane region" description="Helical" evidence="12">
    <location>
        <begin position="1727"/>
        <end position="1753"/>
    </location>
</feature>
<evidence type="ECO:0000256" key="5">
    <source>
        <dbReference type="ARBA" id="ARBA00022840"/>
    </source>
</evidence>
<feature type="domain" description="ABC transporter" evidence="13">
    <location>
        <begin position="1943"/>
        <end position="2175"/>
    </location>
</feature>
<evidence type="ECO:0000256" key="4">
    <source>
        <dbReference type="ARBA" id="ARBA00022741"/>
    </source>
</evidence>
<evidence type="ECO:0000256" key="8">
    <source>
        <dbReference type="ARBA" id="ARBA00023136"/>
    </source>
</evidence>
<keyword evidence="10" id="KW-0325">Glycoprotein</keyword>
<dbReference type="FunFam" id="3.40.50.300:FF:000232">
    <property type="entry name" value="ATP-binding cassette, sub-family A (ABC1), member 1"/>
    <property type="match status" value="1"/>
</dbReference>
<reference evidence="15" key="1">
    <citation type="submission" date="2025-08" db="UniProtKB">
        <authorList>
            <consortium name="RefSeq"/>
        </authorList>
    </citation>
    <scope>IDENTIFICATION</scope>
    <source>
        <tissue evidence="15">Sperm</tissue>
    </source>
</reference>
<evidence type="ECO:0000256" key="12">
    <source>
        <dbReference type="SAM" id="Phobius"/>
    </source>
</evidence>
<dbReference type="PANTHER" id="PTHR19229">
    <property type="entry name" value="ATP-BINDING CASSETTE TRANSPORTER SUBFAMILY A ABCA"/>
    <property type="match status" value="1"/>
</dbReference>
<dbReference type="PROSITE" id="PS50893">
    <property type="entry name" value="ABC_TRANSPORTER_2"/>
    <property type="match status" value="2"/>
</dbReference>
<dbReference type="Pfam" id="PF23321">
    <property type="entry name" value="R1_ABCA1"/>
    <property type="match status" value="1"/>
</dbReference>
<feature type="transmembrane region" description="Helical" evidence="12">
    <location>
        <begin position="1685"/>
        <end position="1707"/>
    </location>
</feature>
<evidence type="ECO:0000256" key="6">
    <source>
        <dbReference type="ARBA" id="ARBA00022967"/>
    </source>
</evidence>
<feature type="transmembrane region" description="Helical" evidence="12">
    <location>
        <begin position="1884"/>
        <end position="1906"/>
    </location>
</feature>
<feature type="transmembrane region" description="Helical" evidence="12">
    <location>
        <begin position="647"/>
        <end position="667"/>
    </location>
</feature>
<evidence type="ECO:0000313" key="15">
    <source>
        <dbReference type="RefSeq" id="XP_032826513.1"/>
    </source>
</evidence>
<protein>
    <submittedName>
        <fullName evidence="15">Phospholipid-transporting ATPase ABCA1-like isoform X1</fullName>
    </submittedName>
</protein>
<dbReference type="InterPro" id="IPR017871">
    <property type="entry name" value="ABC_transporter-like_CS"/>
</dbReference>
<gene>
    <name evidence="15" type="primary">LOC116951845</name>
</gene>
<organism evidence="14 15">
    <name type="scientific">Petromyzon marinus</name>
    <name type="common">Sea lamprey</name>
    <dbReference type="NCBI Taxonomy" id="7757"/>
    <lineage>
        <taxon>Eukaryota</taxon>
        <taxon>Metazoa</taxon>
        <taxon>Chordata</taxon>
        <taxon>Craniata</taxon>
        <taxon>Vertebrata</taxon>
        <taxon>Cyclostomata</taxon>
        <taxon>Hyperoartia</taxon>
        <taxon>Petromyzontiformes</taxon>
        <taxon>Petromyzontidae</taxon>
        <taxon>Petromyzon</taxon>
    </lineage>
</organism>
<feature type="region of interest" description="Disordered" evidence="11">
    <location>
        <begin position="1174"/>
        <end position="1194"/>
    </location>
</feature>
<dbReference type="InterPro" id="IPR056264">
    <property type="entry name" value="R2_ABCA1-4-like"/>
</dbReference>
<dbReference type="InterPro" id="IPR013525">
    <property type="entry name" value="ABC2_TM"/>
</dbReference>
<dbReference type="GO" id="GO:0016887">
    <property type="term" value="F:ATP hydrolysis activity"/>
    <property type="evidence" value="ECO:0007669"/>
    <property type="project" value="InterPro"/>
</dbReference>
<evidence type="ECO:0000256" key="3">
    <source>
        <dbReference type="ARBA" id="ARBA00022692"/>
    </source>
</evidence>
<dbReference type="Pfam" id="PF00005">
    <property type="entry name" value="ABC_tran"/>
    <property type="match status" value="2"/>
</dbReference>
<name>A0AAJ7TYI4_PETMA</name>
<dbReference type="Gene3D" id="3.40.50.300">
    <property type="entry name" value="P-loop containing nucleotide triphosphate hydrolases"/>
    <property type="match status" value="2"/>
</dbReference>
<dbReference type="RefSeq" id="XP_032826513.1">
    <property type="nucleotide sequence ID" value="XM_032970622.1"/>
</dbReference>
<dbReference type="GO" id="GO:0005548">
    <property type="term" value="F:phospholipid transporter activity"/>
    <property type="evidence" value="ECO:0007669"/>
    <property type="project" value="UniProtKB-ARBA"/>
</dbReference>
<evidence type="ECO:0000256" key="10">
    <source>
        <dbReference type="ARBA" id="ARBA00023180"/>
    </source>
</evidence>
<dbReference type="GO" id="GO:0034204">
    <property type="term" value="P:lipid translocation"/>
    <property type="evidence" value="ECO:0007669"/>
    <property type="project" value="UniProtKB-ARBA"/>
</dbReference>
<keyword evidence="2" id="KW-0597">Phosphoprotein</keyword>
<dbReference type="Pfam" id="PF12698">
    <property type="entry name" value="ABC2_membrane_3"/>
    <property type="match status" value="2"/>
</dbReference>
<dbReference type="InterPro" id="IPR003439">
    <property type="entry name" value="ABC_transporter-like_ATP-bd"/>
</dbReference>
<dbReference type="Proteomes" id="UP001318040">
    <property type="component" value="Chromosome 44"/>
</dbReference>
<dbReference type="KEGG" id="pmrn:116951845"/>
<keyword evidence="5" id="KW-0067">ATP-binding</keyword>
<accession>A0AAJ7TYI4</accession>
<comment type="subcellular location">
    <subcellularLocation>
        <location evidence="1">Membrane</location>
        <topology evidence="1">Multi-pass membrane protein</topology>
    </subcellularLocation>
</comment>
<evidence type="ECO:0000256" key="7">
    <source>
        <dbReference type="ARBA" id="ARBA00022989"/>
    </source>
</evidence>
<keyword evidence="9" id="KW-1015">Disulfide bond</keyword>
<keyword evidence="8 12" id="KW-0472">Membrane</keyword>
<evidence type="ECO:0000256" key="2">
    <source>
        <dbReference type="ARBA" id="ARBA00022553"/>
    </source>
</evidence>
<feature type="transmembrane region" description="Helical" evidence="12">
    <location>
        <begin position="759"/>
        <end position="778"/>
    </location>
</feature>
<feature type="transmembrane region" description="Helical" evidence="12">
    <location>
        <begin position="1378"/>
        <end position="1399"/>
    </location>
</feature>
<dbReference type="GO" id="GO:0140359">
    <property type="term" value="F:ABC-type transporter activity"/>
    <property type="evidence" value="ECO:0007669"/>
    <property type="project" value="InterPro"/>
</dbReference>